<gene>
    <name evidence="5" type="ORF">AUJ59_03065</name>
</gene>
<dbReference type="Gene3D" id="3.40.710.10">
    <property type="entry name" value="DD-peptidase/beta-lactamase superfamily"/>
    <property type="match status" value="1"/>
</dbReference>
<dbReference type="Pfam" id="PF03717">
    <property type="entry name" value="PBP_dimer"/>
    <property type="match status" value="1"/>
</dbReference>
<dbReference type="Gene3D" id="3.30.450.330">
    <property type="match status" value="1"/>
</dbReference>
<dbReference type="InterPro" id="IPR050515">
    <property type="entry name" value="Beta-lactam/transpept"/>
</dbReference>
<comment type="caution">
    <text evidence="5">The sequence shown here is derived from an EMBL/GenBank/DDBJ whole genome shotgun (WGS) entry which is preliminary data.</text>
</comment>
<dbReference type="GO" id="GO:0005886">
    <property type="term" value="C:plasma membrane"/>
    <property type="evidence" value="ECO:0007669"/>
    <property type="project" value="TreeGrafter"/>
</dbReference>
<dbReference type="Pfam" id="PF00905">
    <property type="entry name" value="Transpeptidase"/>
    <property type="match status" value="1"/>
</dbReference>
<dbReference type="SUPFAM" id="SSF56601">
    <property type="entry name" value="beta-lactamase/transpeptidase-like"/>
    <property type="match status" value="1"/>
</dbReference>
<dbReference type="AlphaFoldDB" id="A0A1J4RNA1"/>
<accession>A0A1J4RNA1</accession>
<dbReference type="InterPro" id="IPR036138">
    <property type="entry name" value="PBP_dimer_sf"/>
</dbReference>
<organism evidence="5 6">
    <name type="scientific">Candidatus Beckwithbacteria bacterium CG1_02_47_37</name>
    <dbReference type="NCBI Taxonomy" id="1805034"/>
    <lineage>
        <taxon>Bacteria</taxon>
        <taxon>Candidatus Beckwithiibacteriota</taxon>
    </lineage>
</organism>
<sequence length="567" mass="62355">MNWRLRLKLLSGFFALLFFLLLSKLFYWQVLARESLSQIALSQQQSTLSVPAKRGEIFLADGSALAANQPGWLAYLIRRPDQELKPLAEKLAPILYPEATDSAALNSLAAKLDQPEWQWLTLAKKLTQAQKLALDGLDLDNLWFEPTQGRFYPEASMAAHFLGFVGSDSQGNDQGYYGLEGYYHLELSGRPGIIKQDQDALNQPILSGDYLVQEKKDGRTLQLSVNKSLQFLVETKLKTALERYGAKAGSVTVMDPGTGAILAMASLPAYDPVKYPEFSPNLFTNPAVADAFEPGSIFKVLVMAAAIDSEAVKPETSCDICDGPVKIDKYTINTWNNEYYPDSTINDILVHSDNVGMVFVGQKLGLDKFLDYFNRFGFEEKTGIDLQDEALPAIKSDSKWTYVDLATASFGQGFLATGIQLLTAVSAIANGGELVQPRLVEKIISEDRTLPLPVKLKRRVIRPETAVIVRDMMVAAVQAGEAKWAAVKGYKIAGKTGTAQVAAGGRYEEEKTNASFIGFAPADKPKFAMLVTLKEPSTSPWASETAAPLWFSIAQDLLNHFNVIPME</sequence>
<dbReference type="Gene3D" id="3.90.1310.10">
    <property type="entry name" value="Penicillin-binding protein 2a (Domain 2)"/>
    <property type="match status" value="1"/>
</dbReference>
<dbReference type="STRING" id="1805034.AUJ59_03065"/>
<dbReference type="PANTHER" id="PTHR30627">
    <property type="entry name" value="PEPTIDOGLYCAN D,D-TRANSPEPTIDASE"/>
    <property type="match status" value="1"/>
</dbReference>
<dbReference type="SUPFAM" id="SSF56519">
    <property type="entry name" value="Penicillin binding protein dimerisation domain"/>
    <property type="match status" value="1"/>
</dbReference>
<name>A0A1J4RNA1_9BACT</name>
<dbReference type="Proteomes" id="UP000183144">
    <property type="component" value="Unassembled WGS sequence"/>
</dbReference>
<proteinExistence type="predicted"/>
<evidence type="ECO:0000259" key="4">
    <source>
        <dbReference type="Pfam" id="PF03717"/>
    </source>
</evidence>
<keyword evidence="2" id="KW-0472">Membrane</keyword>
<dbReference type="PANTHER" id="PTHR30627:SF1">
    <property type="entry name" value="PEPTIDOGLYCAN D,D-TRANSPEPTIDASE FTSI"/>
    <property type="match status" value="1"/>
</dbReference>
<evidence type="ECO:0000313" key="5">
    <source>
        <dbReference type="EMBL" id="OIN88875.1"/>
    </source>
</evidence>
<evidence type="ECO:0000256" key="1">
    <source>
        <dbReference type="ARBA" id="ARBA00004370"/>
    </source>
</evidence>
<dbReference type="InterPro" id="IPR012338">
    <property type="entry name" value="Beta-lactam/transpept-like"/>
</dbReference>
<dbReference type="GO" id="GO:0071555">
    <property type="term" value="P:cell wall organization"/>
    <property type="evidence" value="ECO:0007669"/>
    <property type="project" value="TreeGrafter"/>
</dbReference>
<dbReference type="EMBL" id="MNUI01000051">
    <property type="protein sequence ID" value="OIN88875.1"/>
    <property type="molecule type" value="Genomic_DNA"/>
</dbReference>
<evidence type="ECO:0000313" key="6">
    <source>
        <dbReference type="Proteomes" id="UP000183144"/>
    </source>
</evidence>
<dbReference type="GO" id="GO:0008658">
    <property type="term" value="F:penicillin binding"/>
    <property type="evidence" value="ECO:0007669"/>
    <property type="project" value="InterPro"/>
</dbReference>
<feature type="domain" description="Penicillin-binding protein dimerisation" evidence="4">
    <location>
        <begin position="50"/>
        <end position="205"/>
    </location>
</feature>
<evidence type="ECO:0000256" key="2">
    <source>
        <dbReference type="ARBA" id="ARBA00023136"/>
    </source>
</evidence>
<dbReference type="InterPro" id="IPR001460">
    <property type="entry name" value="PCN-bd_Tpept"/>
</dbReference>
<protein>
    <recommendedName>
        <fullName evidence="7">Penicillin-binding protein transpeptidase domain-containing protein</fullName>
    </recommendedName>
</protein>
<reference evidence="5 6" key="1">
    <citation type="journal article" date="2016" name="Environ. Microbiol.">
        <title>Genomic resolution of a cold subsurface aquifer community provides metabolic insights for novel microbes adapted to high CO concentrations.</title>
        <authorList>
            <person name="Probst A.J."/>
            <person name="Castelle C.J."/>
            <person name="Singh A."/>
            <person name="Brown C.T."/>
            <person name="Anantharaman K."/>
            <person name="Sharon I."/>
            <person name="Hug L.A."/>
            <person name="Burstein D."/>
            <person name="Emerson J.B."/>
            <person name="Thomas B.C."/>
            <person name="Banfield J.F."/>
        </authorList>
    </citation>
    <scope>NUCLEOTIDE SEQUENCE [LARGE SCALE GENOMIC DNA]</scope>
    <source>
        <strain evidence="5">CG1_02_47_37</strain>
    </source>
</reference>
<evidence type="ECO:0008006" key="7">
    <source>
        <dbReference type="Google" id="ProtNLM"/>
    </source>
</evidence>
<feature type="domain" description="Penicillin-binding protein transpeptidase" evidence="3">
    <location>
        <begin position="249"/>
        <end position="549"/>
    </location>
</feature>
<dbReference type="InterPro" id="IPR005311">
    <property type="entry name" value="PBP_dimer"/>
</dbReference>
<evidence type="ECO:0000259" key="3">
    <source>
        <dbReference type="Pfam" id="PF00905"/>
    </source>
</evidence>
<comment type="subcellular location">
    <subcellularLocation>
        <location evidence="1">Membrane</location>
    </subcellularLocation>
</comment>